<accession>A0ABN7W798</accession>
<evidence type="ECO:0000313" key="2">
    <source>
        <dbReference type="Proteomes" id="UP000789901"/>
    </source>
</evidence>
<evidence type="ECO:0000313" key="1">
    <source>
        <dbReference type="EMBL" id="CAG8819189.1"/>
    </source>
</evidence>
<proteinExistence type="predicted"/>
<protein>
    <submittedName>
        <fullName evidence="1">45227_t:CDS:1</fullName>
    </submittedName>
</protein>
<dbReference type="Proteomes" id="UP000789901">
    <property type="component" value="Unassembled WGS sequence"/>
</dbReference>
<dbReference type="EMBL" id="CAJVQB010033050">
    <property type="protein sequence ID" value="CAG8819189.1"/>
    <property type="molecule type" value="Genomic_DNA"/>
</dbReference>
<keyword evidence="2" id="KW-1185">Reference proteome</keyword>
<comment type="caution">
    <text evidence="1">The sequence shown here is derived from an EMBL/GenBank/DDBJ whole genome shotgun (WGS) entry which is preliminary data.</text>
</comment>
<gene>
    <name evidence="1" type="ORF">GMARGA_LOCUS27242</name>
</gene>
<sequence>MEEVKRKFMNDTPETIYEKLLKAKLKLHRRLKPEIYKYMHKFSFKPLLKESQRKYRLDRLHRQIESVIPNAAPNAFSSYPKVAQQSKNPPQTVDEPKIDVLMQTSGQNHVYTKSHTNYGISPIASIALPIQGFKRNTEDNIKTAKTVRTAETPREQCGEQYGEQYVEVFNRNTGDNI</sequence>
<feature type="non-terminal residue" evidence="1">
    <location>
        <position position="177"/>
    </location>
</feature>
<name>A0ABN7W798_GIGMA</name>
<reference evidence="1 2" key="1">
    <citation type="submission" date="2021-06" db="EMBL/GenBank/DDBJ databases">
        <authorList>
            <person name="Kallberg Y."/>
            <person name="Tangrot J."/>
            <person name="Rosling A."/>
        </authorList>
    </citation>
    <scope>NUCLEOTIDE SEQUENCE [LARGE SCALE GENOMIC DNA]</scope>
    <source>
        <strain evidence="1 2">120-4 pot B 10/14</strain>
    </source>
</reference>
<organism evidence="1 2">
    <name type="scientific">Gigaspora margarita</name>
    <dbReference type="NCBI Taxonomy" id="4874"/>
    <lineage>
        <taxon>Eukaryota</taxon>
        <taxon>Fungi</taxon>
        <taxon>Fungi incertae sedis</taxon>
        <taxon>Mucoromycota</taxon>
        <taxon>Glomeromycotina</taxon>
        <taxon>Glomeromycetes</taxon>
        <taxon>Diversisporales</taxon>
        <taxon>Gigasporaceae</taxon>
        <taxon>Gigaspora</taxon>
    </lineage>
</organism>